<evidence type="ECO:0000256" key="3">
    <source>
        <dbReference type="ARBA" id="ARBA00022737"/>
    </source>
</evidence>
<dbReference type="PRINTS" id="PR01415">
    <property type="entry name" value="ANKYRIN"/>
</dbReference>
<evidence type="ECO:0000259" key="11">
    <source>
        <dbReference type="Pfam" id="PF24883"/>
    </source>
</evidence>
<dbReference type="PROSITE" id="PS50088">
    <property type="entry name" value="ANK_REPEAT"/>
    <property type="match status" value="6"/>
</dbReference>
<dbReference type="SUPFAM" id="SSF48403">
    <property type="entry name" value="Ankyrin repeat"/>
    <property type="match status" value="1"/>
</dbReference>
<reference evidence="12" key="1">
    <citation type="submission" date="2021-07" db="EMBL/GenBank/DDBJ databases">
        <authorList>
            <person name="Branca A.L. A."/>
        </authorList>
    </citation>
    <scope>NUCLEOTIDE SEQUENCE</scope>
</reference>
<keyword evidence="3" id="KW-0677">Repeat</keyword>
<evidence type="ECO:0000259" key="10">
    <source>
        <dbReference type="Pfam" id="PF22939"/>
    </source>
</evidence>
<dbReference type="EMBL" id="CAJVPG010000111">
    <property type="protein sequence ID" value="CAG8343733.1"/>
    <property type="molecule type" value="Genomic_DNA"/>
</dbReference>
<keyword evidence="1" id="KW-0813">Transport</keyword>
<proteinExistence type="predicted"/>
<protein>
    <recommendedName>
        <fullName evidence="14">NACHT domain-containing protein</fullName>
    </recommendedName>
</protein>
<dbReference type="GO" id="GO:0022857">
    <property type="term" value="F:transmembrane transporter activity"/>
    <property type="evidence" value="ECO:0007669"/>
    <property type="project" value="TreeGrafter"/>
</dbReference>
<evidence type="ECO:0000256" key="4">
    <source>
        <dbReference type="ARBA" id="ARBA00023043"/>
    </source>
</evidence>
<sequence length="1093" mass="122898">MDGILKAVSVFKDTGGALANLDPSHAGIAWIGVNVILQLVLSGAEQNAAALQGLAQISPIITRYAKVEEIYIEQRREHQAIDLNKDFRAQVVNLYTNILVYQGTIILHSKRNRLVQYARALPKIDNWNSLLQGIVNLDVECRKFTQIFDSEEQTARHWELKEILDQQDQQMEQVSLHMSHMREQNETLIHENDRRGTYQAREHAQKTDHGVENKEILNWVSTALPHDDHTRILDHGKLNSDYAQSGKWLFRRSEFESWNTNNDSQSVLWLLGPVGTGKSSLACLTIEKLLNQSRTIGKETDRLAFFYCSRKQGTEEANSPKTVLRSLLRQLAWSNINLSVTPIIKERYRQWQEDQGYGGRELLANDCVQLLTQLIASNHHTAIIIDALDECSDFDELLFHLEKIMSASQGKVKFLLSSRMHVPVHEIFPVNARIEVGLDNKDDIETFIKTKIEQNQRRLEQCKSSDLKDRMMKTLSDRAQGMFRWVELQLDVFFNSKSKIRRPDVFKRKLESLESGSGIPELDEVYDEIYDMNISTDEDCKAAERTLKWMICCQIPLSIEILVKAVSYDSNGSLDEAVDADYLLAICSNFIIIDHNQMVQFAHLSVREYLVGSTNHGYTTAGANYQAAKTSILYLLNECSQSDSNPSKEDGFLQYAALHWPIHYSLALVDDDKGNTLKQLVNKFLSPSEPSGRFTTCLRIWADALPDIEPTEMHMKIRASLNATKSPVFTACAWGLPGVIQKALSAGFNLDERNDLGDTALAVAARYSQLEITRLLLDSGADVNSIGTEDGFTPLHHGSAALVDELSLEVVQLLVQHGADVTNASQGAMNVQLTPLHLATCRERADILRFLLEKGARVNAKDKKGLTALNTIYSENTEIARLLLEHGADPDLEDNNGQAPLQKAATSGREEMVKLLLQHQDLESEAEKWIRQAQFYNAVRDGDEATVELLLENGVDMTVKDFWGDDPLHWAVEGGSLRVASLLLQNGADIDATDDSGWSALFNACWLTNEEMMKFLLDKGADINMKERTGEKKGRYNTVLSLATALGECQIVEMLLGRGANPQSAELDSLRRLGGVPLKEFEKAREIVRSHIR</sequence>
<evidence type="ECO:0000256" key="6">
    <source>
        <dbReference type="ARBA" id="ARBA00023180"/>
    </source>
</evidence>
<dbReference type="PANTHER" id="PTHR47143">
    <property type="entry name" value="TRANSIENT RECEPTOR POTENTIAL CATION CHANNEL PROTEIN PAINLESS"/>
    <property type="match status" value="1"/>
</dbReference>
<dbReference type="PROSITE" id="PS50297">
    <property type="entry name" value="ANK_REP_REGION"/>
    <property type="match status" value="6"/>
</dbReference>
<evidence type="ECO:0000313" key="12">
    <source>
        <dbReference type="EMBL" id="CAG8343733.1"/>
    </source>
</evidence>
<dbReference type="InterPro" id="IPR052076">
    <property type="entry name" value="TRP_cation_channel"/>
</dbReference>
<evidence type="ECO:0000313" key="13">
    <source>
        <dbReference type="Proteomes" id="UP001152649"/>
    </source>
</evidence>
<feature type="repeat" description="ANK" evidence="8">
    <location>
        <begin position="790"/>
        <end position="826"/>
    </location>
</feature>
<keyword evidence="6" id="KW-0325">Glycoprotein</keyword>
<evidence type="ECO:0000256" key="8">
    <source>
        <dbReference type="PROSITE-ProRule" id="PRU00023"/>
    </source>
</evidence>
<dbReference type="InterPro" id="IPR036770">
    <property type="entry name" value="Ankyrin_rpt-contain_sf"/>
</dbReference>
<dbReference type="InterPro" id="IPR056884">
    <property type="entry name" value="NPHP3-like_N"/>
</dbReference>
<evidence type="ECO:0000256" key="7">
    <source>
        <dbReference type="ARBA" id="ARBA00023303"/>
    </source>
</evidence>
<feature type="domain" description="GPI inositol-deacylase winged helix" evidence="10">
    <location>
        <begin position="540"/>
        <end position="612"/>
    </location>
</feature>
<dbReference type="GO" id="GO:0034220">
    <property type="term" value="P:monoatomic ion transmembrane transport"/>
    <property type="evidence" value="ECO:0007669"/>
    <property type="project" value="UniProtKB-KW"/>
</dbReference>
<dbReference type="Pfam" id="PF12796">
    <property type="entry name" value="Ank_2"/>
    <property type="match status" value="3"/>
</dbReference>
<dbReference type="InterPro" id="IPR054471">
    <property type="entry name" value="GPIID_WHD"/>
</dbReference>
<dbReference type="OrthoDB" id="3936150at2759"/>
<evidence type="ECO:0000256" key="2">
    <source>
        <dbReference type="ARBA" id="ARBA00022606"/>
    </source>
</evidence>
<keyword evidence="2" id="KW-0716">Sensory transduction</keyword>
<feature type="domain" description="NWD NACHT-NTPase N-terminal" evidence="9">
    <location>
        <begin position="5"/>
        <end position="135"/>
    </location>
</feature>
<dbReference type="Pfam" id="PF24883">
    <property type="entry name" value="NPHP3_N"/>
    <property type="match status" value="1"/>
</dbReference>
<dbReference type="InterPro" id="IPR002110">
    <property type="entry name" value="Ankyrin_rpt"/>
</dbReference>
<feature type="repeat" description="ANK" evidence="8">
    <location>
        <begin position="963"/>
        <end position="995"/>
    </location>
</feature>
<dbReference type="InterPro" id="IPR027417">
    <property type="entry name" value="P-loop_NTPase"/>
</dbReference>
<keyword evidence="13" id="KW-1185">Reference proteome</keyword>
<feature type="repeat" description="ANK" evidence="8">
    <location>
        <begin position="756"/>
        <end position="788"/>
    </location>
</feature>
<dbReference type="Proteomes" id="UP001152649">
    <property type="component" value="Unassembled WGS sequence"/>
</dbReference>
<dbReference type="SMART" id="SM00248">
    <property type="entry name" value="ANK"/>
    <property type="match status" value="10"/>
</dbReference>
<evidence type="ECO:0008006" key="14">
    <source>
        <dbReference type="Google" id="ProtNLM"/>
    </source>
</evidence>
<feature type="domain" description="Nephrocystin 3-like N-terminal" evidence="11">
    <location>
        <begin position="245"/>
        <end position="419"/>
    </location>
</feature>
<dbReference type="PANTHER" id="PTHR47143:SF1">
    <property type="entry name" value="ION_TRANS DOMAIN-CONTAINING PROTEIN"/>
    <property type="match status" value="1"/>
</dbReference>
<keyword evidence="4 8" id="KW-0040">ANK repeat</keyword>
<evidence type="ECO:0000256" key="1">
    <source>
        <dbReference type="ARBA" id="ARBA00022448"/>
    </source>
</evidence>
<feature type="repeat" description="ANK" evidence="8">
    <location>
        <begin position="831"/>
        <end position="863"/>
    </location>
</feature>
<dbReference type="SUPFAM" id="SSF52540">
    <property type="entry name" value="P-loop containing nucleoside triphosphate hydrolases"/>
    <property type="match status" value="1"/>
</dbReference>
<organism evidence="12 13">
    <name type="scientific">Penicillium salamii</name>
    <dbReference type="NCBI Taxonomy" id="1612424"/>
    <lineage>
        <taxon>Eukaryota</taxon>
        <taxon>Fungi</taxon>
        <taxon>Dikarya</taxon>
        <taxon>Ascomycota</taxon>
        <taxon>Pezizomycotina</taxon>
        <taxon>Eurotiomycetes</taxon>
        <taxon>Eurotiomycetidae</taxon>
        <taxon>Eurotiales</taxon>
        <taxon>Aspergillaceae</taxon>
        <taxon>Penicillium</taxon>
    </lineage>
</organism>
<keyword evidence="7" id="KW-0407">Ion channel</keyword>
<feature type="repeat" description="ANK" evidence="8">
    <location>
        <begin position="996"/>
        <end position="1028"/>
    </location>
</feature>
<evidence type="ECO:0000256" key="5">
    <source>
        <dbReference type="ARBA" id="ARBA00023065"/>
    </source>
</evidence>
<evidence type="ECO:0000259" key="9">
    <source>
        <dbReference type="Pfam" id="PF17100"/>
    </source>
</evidence>
<dbReference type="InterPro" id="IPR031359">
    <property type="entry name" value="NACHT_N"/>
</dbReference>
<dbReference type="Gene3D" id="3.40.50.300">
    <property type="entry name" value="P-loop containing nucleotide triphosphate hydrolases"/>
    <property type="match status" value="1"/>
</dbReference>
<name>A0A9W4NCN4_9EURO</name>
<comment type="caution">
    <text evidence="12">The sequence shown here is derived from an EMBL/GenBank/DDBJ whole genome shotgun (WGS) entry which is preliminary data.</text>
</comment>
<feature type="repeat" description="ANK" evidence="8">
    <location>
        <begin position="896"/>
        <end position="919"/>
    </location>
</feature>
<dbReference type="Pfam" id="PF22939">
    <property type="entry name" value="WHD_GPIID"/>
    <property type="match status" value="1"/>
</dbReference>
<gene>
    <name evidence="12" type="ORF">PSALAMII_LOCUS2931</name>
</gene>
<dbReference type="GO" id="GO:1902495">
    <property type="term" value="C:transmembrane transporter complex"/>
    <property type="evidence" value="ECO:0007669"/>
    <property type="project" value="TreeGrafter"/>
</dbReference>
<accession>A0A9W4NCN4</accession>
<dbReference type="Gene3D" id="1.25.40.20">
    <property type="entry name" value="Ankyrin repeat-containing domain"/>
    <property type="match status" value="2"/>
</dbReference>
<dbReference type="AlphaFoldDB" id="A0A9W4NCN4"/>
<dbReference type="Pfam" id="PF17100">
    <property type="entry name" value="NACHT_N"/>
    <property type="match status" value="1"/>
</dbReference>
<keyword evidence="5" id="KW-0406">Ion transport</keyword>